<proteinExistence type="predicted"/>
<organism evidence="3 4">
    <name type="scientific">Niabella drilacis (strain DSM 25811 / CCM 8410 / CCUG 62505 / LMG 26954 / E90)</name>
    <dbReference type="NCBI Taxonomy" id="1285928"/>
    <lineage>
        <taxon>Bacteria</taxon>
        <taxon>Pseudomonadati</taxon>
        <taxon>Bacteroidota</taxon>
        <taxon>Chitinophagia</taxon>
        <taxon>Chitinophagales</taxon>
        <taxon>Chitinophagaceae</taxon>
        <taxon>Niabella</taxon>
    </lineage>
</organism>
<dbReference type="STRING" id="1285928.SAMN04487894_104140"/>
<feature type="domain" description="DUF4476" evidence="2">
    <location>
        <begin position="131"/>
        <end position="220"/>
    </location>
</feature>
<accession>A0A1G6PS12</accession>
<feature type="signal peptide" evidence="1">
    <location>
        <begin position="1"/>
        <end position="19"/>
    </location>
</feature>
<dbReference type="AlphaFoldDB" id="A0A1G6PS12"/>
<keyword evidence="1" id="KW-0732">Signal</keyword>
<keyword evidence="4" id="KW-1185">Reference proteome</keyword>
<evidence type="ECO:0000256" key="1">
    <source>
        <dbReference type="SAM" id="SignalP"/>
    </source>
</evidence>
<dbReference type="Pfam" id="PF14771">
    <property type="entry name" value="DUF4476"/>
    <property type="match status" value="1"/>
</dbReference>
<protein>
    <recommendedName>
        <fullName evidence="2">DUF4476 domain-containing protein</fullName>
    </recommendedName>
</protein>
<evidence type="ECO:0000313" key="3">
    <source>
        <dbReference type="EMBL" id="SDC82751.1"/>
    </source>
</evidence>
<dbReference type="RefSeq" id="WP_176954362.1">
    <property type="nucleotide sequence ID" value="NZ_FMZO01000004.1"/>
</dbReference>
<evidence type="ECO:0000259" key="2">
    <source>
        <dbReference type="Pfam" id="PF14771"/>
    </source>
</evidence>
<evidence type="ECO:0000313" key="4">
    <source>
        <dbReference type="Proteomes" id="UP000198757"/>
    </source>
</evidence>
<name>A0A1G6PS12_NIADE</name>
<sequence length="223" mass="25174">MKKLCCLLLLLRLAGFVNAQSTIQVKNTRNHSFDIILENATHYFEESGSNISIANLEPGTYYLKIWDPFFAEASAREMTIAIKTGQKIIITVQAQMQLDMTTETLKTKTGTVAKPPVAVRPQPPVQRLPRMKEADAKALAAAINGKPFDNEKEAIFRAGTKYNSFTTAQVRDLIISFNFGSNKLNMAKLVFPQVTDKQNYHQLKDCFTFLGEQNDFMKFLNQQ</sequence>
<feature type="chain" id="PRO_5011786669" description="DUF4476 domain-containing protein" evidence="1">
    <location>
        <begin position="20"/>
        <end position="223"/>
    </location>
</feature>
<gene>
    <name evidence="3" type="ORF">SAMN04487894_104140</name>
</gene>
<dbReference type="InterPro" id="IPR028011">
    <property type="entry name" value="DUF4476"/>
</dbReference>
<dbReference type="Proteomes" id="UP000198757">
    <property type="component" value="Unassembled WGS sequence"/>
</dbReference>
<reference evidence="4" key="1">
    <citation type="submission" date="2016-10" db="EMBL/GenBank/DDBJ databases">
        <authorList>
            <person name="Varghese N."/>
            <person name="Submissions S."/>
        </authorList>
    </citation>
    <scope>NUCLEOTIDE SEQUENCE [LARGE SCALE GENOMIC DNA]</scope>
    <source>
        <strain evidence="4">DSM 25811 / CCM 8410 / LMG 26954 / E90</strain>
    </source>
</reference>
<dbReference type="EMBL" id="FMZO01000004">
    <property type="protein sequence ID" value="SDC82751.1"/>
    <property type="molecule type" value="Genomic_DNA"/>
</dbReference>